<dbReference type="PANTHER" id="PTHR32481">
    <property type="entry name" value="AMINOPEPTIDASE"/>
    <property type="match status" value="1"/>
</dbReference>
<protein>
    <submittedName>
        <fullName evidence="9">M42 family peptidase</fullName>
    </submittedName>
</protein>
<dbReference type="GO" id="GO:0004177">
    <property type="term" value="F:aminopeptidase activity"/>
    <property type="evidence" value="ECO:0007669"/>
    <property type="project" value="UniProtKB-UniRule"/>
</dbReference>
<dbReference type="CDD" id="cd05656">
    <property type="entry name" value="M42_Frv"/>
    <property type="match status" value="1"/>
</dbReference>
<feature type="binding site" evidence="8">
    <location>
        <position position="198"/>
    </location>
    <ligand>
        <name>Zn(2+)</name>
        <dbReference type="ChEBI" id="CHEBI:29105"/>
        <label>2</label>
    </ligand>
</feature>
<dbReference type="AlphaFoldDB" id="A0A7C4XLN7"/>
<evidence type="ECO:0000256" key="4">
    <source>
        <dbReference type="ARBA" id="ARBA00022723"/>
    </source>
</evidence>
<dbReference type="PIRSF" id="PIRSF001123">
    <property type="entry name" value="PepA_GA"/>
    <property type="match status" value="1"/>
</dbReference>
<dbReference type="EMBL" id="DTGZ01000053">
    <property type="protein sequence ID" value="HGV97240.1"/>
    <property type="molecule type" value="Genomic_DNA"/>
</dbReference>
<dbReference type="Gene3D" id="3.40.630.10">
    <property type="entry name" value="Zn peptidases"/>
    <property type="match status" value="1"/>
</dbReference>
<feature type="binding site" evidence="8">
    <location>
        <position position="306"/>
    </location>
    <ligand>
        <name>Zn(2+)</name>
        <dbReference type="ChEBI" id="CHEBI:29105"/>
        <label>2</label>
    </ligand>
</feature>
<feature type="active site" description="Proton acceptor" evidence="7">
    <location>
        <position position="197"/>
    </location>
</feature>
<comment type="cofactor">
    <cofactor evidence="8">
        <name>a divalent metal cation</name>
        <dbReference type="ChEBI" id="CHEBI:60240"/>
    </cofactor>
    <text evidence="8">Binds 2 divalent metal cations per subunit.</text>
</comment>
<feature type="binding site" evidence="8">
    <location>
        <position position="167"/>
    </location>
    <ligand>
        <name>Zn(2+)</name>
        <dbReference type="ChEBI" id="CHEBI:29105"/>
        <label>1</label>
    </ligand>
</feature>
<reference evidence="9" key="1">
    <citation type="journal article" date="2020" name="mSystems">
        <title>Genome- and Community-Level Interaction Insights into Carbon Utilization and Element Cycling Functions of Hydrothermarchaeota in Hydrothermal Sediment.</title>
        <authorList>
            <person name="Zhou Z."/>
            <person name="Liu Y."/>
            <person name="Xu W."/>
            <person name="Pan J."/>
            <person name="Luo Z.H."/>
            <person name="Li M."/>
        </authorList>
    </citation>
    <scope>NUCLEOTIDE SEQUENCE [LARGE SCALE GENOMIC DNA]</scope>
    <source>
        <strain evidence="9">SpSt-774</strain>
    </source>
</reference>
<dbReference type="InterPro" id="IPR051464">
    <property type="entry name" value="Peptidase_M42_aminopept"/>
</dbReference>
<evidence type="ECO:0000256" key="6">
    <source>
        <dbReference type="PIRNR" id="PIRNR001123"/>
    </source>
</evidence>
<keyword evidence="5" id="KW-0378">Hydrolase</keyword>
<feature type="binding site" evidence="8">
    <location>
        <position position="167"/>
    </location>
    <ligand>
        <name>Zn(2+)</name>
        <dbReference type="ChEBI" id="CHEBI:29105"/>
        <label>2</label>
    </ligand>
</feature>
<dbReference type="InterPro" id="IPR023367">
    <property type="entry name" value="Peptidase_M42_dom2"/>
</dbReference>
<sequence>MELIKRLCEAYGPSGREDKIRKIIESEIKPYCKRIEIDALGNLIAYKEPIRKGQTSKRIMFCAHMDEIGLIVKYIDRQGFLRFTNIGGIFPDRLINQRVIFENGTMGIIGVETKPETPKPVPLENMFIDIGARGDKEAKRFVKIGDIATFFQTFGILNKKIVAKAMDDRIGCWILIEVLKRVKNNKDELYFVFSVQEELGSRGARTGAFSVNPHYAIAVDVTATGDTPESPKMAVELGKGVALKIKDSAFLTSSFIKERLILYAQKLKIPFQLEILEKGTTDASVIQLIREGVQSGVLSVPTRYVHSPNEVCEINDARAAIKLLAYCAEKGFE</sequence>
<dbReference type="Pfam" id="PF05343">
    <property type="entry name" value="Peptidase_M42"/>
    <property type="match status" value="1"/>
</dbReference>
<evidence type="ECO:0000256" key="2">
    <source>
        <dbReference type="ARBA" id="ARBA00022438"/>
    </source>
</evidence>
<evidence type="ECO:0000256" key="7">
    <source>
        <dbReference type="PIRSR" id="PIRSR001123-1"/>
    </source>
</evidence>
<feature type="binding site" evidence="8">
    <location>
        <position position="220"/>
    </location>
    <ligand>
        <name>Zn(2+)</name>
        <dbReference type="ChEBI" id="CHEBI:29105"/>
        <label>1</label>
    </ligand>
</feature>
<dbReference type="GO" id="GO:0006508">
    <property type="term" value="P:proteolysis"/>
    <property type="evidence" value="ECO:0007669"/>
    <property type="project" value="UniProtKB-KW"/>
</dbReference>
<comment type="caution">
    <text evidence="9">The sequence shown here is derived from an EMBL/GenBank/DDBJ whole genome shotgun (WGS) entry which is preliminary data.</text>
</comment>
<evidence type="ECO:0000256" key="1">
    <source>
        <dbReference type="ARBA" id="ARBA00006272"/>
    </source>
</evidence>
<feature type="binding site" evidence="8">
    <location>
        <position position="64"/>
    </location>
    <ligand>
        <name>Zn(2+)</name>
        <dbReference type="ChEBI" id="CHEBI:29105"/>
        <label>1</label>
    </ligand>
</feature>
<keyword evidence="3" id="KW-0645">Protease</keyword>
<dbReference type="Gene3D" id="2.40.30.40">
    <property type="entry name" value="Peptidase M42, domain 2"/>
    <property type="match status" value="1"/>
</dbReference>
<dbReference type="SUPFAM" id="SSF101821">
    <property type="entry name" value="Aminopeptidase/glucanase lid domain"/>
    <property type="match status" value="1"/>
</dbReference>
<accession>A0A7C4XLN7</accession>
<evidence type="ECO:0000313" key="9">
    <source>
        <dbReference type="EMBL" id="HGV97240.1"/>
    </source>
</evidence>
<name>A0A7C4XLN7_UNCW3</name>
<comment type="similarity">
    <text evidence="1 6">Belongs to the peptidase M42 family.</text>
</comment>
<dbReference type="PANTHER" id="PTHR32481:SF9">
    <property type="entry name" value="ENDOGLUCANASE"/>
    <property type="match status" value="1"/>
</dbReference>
<keyword evidence="4 8" id="KW-0479">Metal-binding</keyword>
<organism evidence="9">
    <name type="scientific">candidate division WOR-3 bacterium</name>
    <dbReference type="NCBI Taxonomy" id="2052148"/>
    <lineage>
        <taxon>Bacteria</taxon>
        <taxon>Bacteria division WOR-3</taxon>
    </lineage>
</organism>
<evidence type="ECO:0000256" key="5">
    <source>
        <dbReference type="ARBA" id="ARBA00022801"/>
    </source>
</evidence>
<dbReference type="InterPro" id="IPR008007">
    <property type="entry name" value="Peptidase_M42"/>
</dbReference>
<evidence type="ECO:0000256" key="3">
    <source>
        <dbReference type="ARBA" id="ARBA00022670"/>
    </source>
</evidence>
<dbReference type="GO" id="GO:0046872">
    <property type="term" value="F:metal ion binding"/>
    <property type="evidence" value="ECO:0007669"/>
    <property type="project" value="UniProtKB-UniRule"/>
</dbReference>
<gene>
    <name evidence="9" type="ORF">ENV60_02960</name>
</gene>
<proteinExistence type="inferred from homology"/>
<keyword evidence="2" id="KW-0031">Aminopeptidase</keyword>
<evidence type="ECO:0000256" key="8">
    <source>
        <dbReference type="PIRSR" id="PIRSR001123-2"/>
    </source>
</evidence>
<dbReference type="SUPFAM" id="SSF53187">
    <property type="entry name" value="Zn-dependent exopeptidases"/>
    <property type="match status" value="1"/>
</dbReference>